<dbReference type="InterPro" id="IPR004481">
    <property type="entry name" value="K/Na/Ca-exchanger"/>
</dbReference>
<proteinExistence type="predicted"/>
<feature type="domain" description="Sodium/calcium exchanger membrane region" evidence="6">
    <location>
        <begin position="191"/>
        <end position="333"/>
    </location>
</feature>
<dbReference type="OrthoDB" id="153124at2"/>
<feature type="transmembrane region" description="Helical" evidence="5">
    <location>
        <begin position="317"/>
        <end position="337"/>
    </location>
</feature>
<feature type="transmembrane region" description="Helical" evidence="5">
    <location>
        <begin position="290"/>
        <end position="310"/>
    </location>
</feature>
<feature type="transmembrane region" description="Helical" evidence="5">
    <location>
        <begin position="107"/>
        <end position="126"/>
    </location>
</feature>
<dbReference type="InterPro" id="IPR004837">
    <property type="entry name" value="NaCa_Exmemb"/>
</dbReference>
<dbReference type="Proteomes" id="UP000326354">
    <property type="component" value="Chromosome"/>
</dbReference>
<dbReference type="EMBL" id="AP019860">
    <property type="protein sequence ID" value="BBM83722.1"/>
    <property type="molecule type" value="Genomic_DNA"/>
</dbReference>
<feature type="transmembrane region" description="Helical" evidence="5">
    <location>
        <begin position="225"/>
        <end position="247"/>
    </location>
</feature>
<dbReference type="GO" id="GO:0005886">
    <property type="term" value="C:plasma membrane"/>
    <property type="evidence" value="ECO:0007669"/>
    <property type="project" value="TreeGrafter"/>
</dbReference>
<name>A0A5S9ILU9_UABAM</name>
<dbReference type="PANTHER" id="PTHR10846:SF8">
    <property type="entry name" value="INNER MEMBRANE PROTEIN YRBG"/>
    <property type="match status" value="1"/>
</dbReference>
<keyword evidence="3 5" id="KW-1133">Transmembrane helix</keyword>
<dbReference type="Pfam" id="PF01699">
    <property type="entry name" value="Na_Ca_ex"/>
    <property type="match status" value="2"/>
</dbReference>
<evidence type="ECO:0000313" key="7">
    <source>
        <dbReference type="EMBL" id="BBM83722.1"/>
    </source>
</evidence>
<evidence type="ECO:0000256" key="2">
    <source>
        <dbReference type="ARBA" id="ARBA00022692"/>
    </source>
</evidence>
<feature type="transmembrane region" description="Helical" evidence="5">
    <location>
        <begin position="259"/>
        <end position="278"/>
    </location>
</feature>
<feature type="domain" description="Sodium/calcium exchanger membrane region" evidence="6">
    <location>
        <begin position="9"/>
        <end position="146"/>
    </location>
</feature>
<dbReference type="RefSeq" id="WP_151967910.1">
    <property type="nucleotide sequence ID" value="NZ_AP019860.1"/>
</dbReference>
<reference evidence="7 8" key="1">
    <citation type="submission" date="2019-08" db="EMBL/GenBank/DDBJ databases">
        <title>Complete genome sequence of Candidatus Uab amorphum.</title>
        <authorList>
            <person name="Shiratori T."/>
            <person name="Suzuki S."/>
            <person name="Kakizawa Y."/>
            <person name="Ishida K."/>
        </authorList>
    </citation>
    <scope>NUCLEOTIDE SEQUENCE [LARGE SCALE GENOMIC DNA]</scope>
    <source>
        <strain evidence="7 8">SRT547</strain>
    </source>
</reference>
<organism evidence="7 8">
    <name type="scientific">Uabimicrobium amorphum</name>
    <dbReference type="NCBI Taxonomy" id="2596890"/>
    <lineage>
        <taxon>Bacteria</taxon>
        <taxon>Pseudomonadati</taxon>
        <taxon>Planctomycetota</taxon>
        <taxon>Candidatus Uabimicrobiia</taxon>
        <taxon>Candidatus Uabimicrobiales</taxon>
        <taxon>Candidatus Uabimicrobiaceae</taxon>
        <taxon>Candidatus Uabimicrobium</taxon>
    </lineage>
</organism>
<keyword evidence="2 5" id="KW-0812">Transmembrane</keyword>
<sequence length="340" mass="36336">MDIPLWMCILYFAVSGIIITWAGIHLAGLADHIADRTGLGEAVTGAILLGASTSLPGITTSIVAASSGYPNMAMSNALGGIAAQTSFLAIADFCNREANLEHQAASIPNILNGQLLIILLGGILLANSFPEITIFGVHVFTPILFITYVFGMNKVKKSHEKPQWLPLKTLLTRVDIPDTSLRHQQSLPRMFAMFFVFSCIMALAGWALAQSGINLVKRTGIDETIIGGFITAVITSIPELVTAIAAVRRGALTLAVGDIIGGNAFDVMFAVASDIAYRPGSIYHTISNEVIFLTALSIIMSGILVAGLVIRERKGIANIGFESFSVLLLYIMGFFVITMF</sequence>
<accession>A0A5S9ILU9</accession>
<dbReference type="Gene3D" id="1.20.1420.30">
    <property type="entry name" value="NCX, central ion-binding region"/>
    <property type="match status" value="1"/>
</dbReference>
<dbReference type="GO" id="GO:0006874">
    <property type="term" value="P:intracellular calcium ion homeostasis"/>
    <property type="evidence" value="ECO:0007669"/>
    <property type="project" value="TreeGrafter"/>
</dbReference>
<gene>
    <name evidence="7" type="ORF">UABAM_02075</name>
</gene>
<feature type="transmembrane region" description="Helical" evidence="5">
    <location>
        <begin position="42"/>
        <end position="65"/>
    </location>
</feature>
<dbReference type="GO" id="GO:0005262">
    <property type="term" value="F:calcium channel activity"/>
    <property type="evidence" value="ECO:0007669"/>
    <property type="project" value="TreeGrafter"/>
</dbReference>
<feature type="transmembrane region" description="Helical" evidence="5">
    <location>
        <begin position="132"/>
        <end position="151"/>
    </location>
</feature>
<evidence type="ECO:0000256" key="4">
    <source>
        <dbReference type="ARBA" id="ARBA00023136"/>
    </source>
</evidence>
<dbReference type="KEGG" id="uam:UABAM_02075"/>
<keyword evidence="4 5" id="KW-0472">Membrane</keyword>
<dbReference type="AlphaFoldDB" id="A0A5S9ILU9"/>
<dbReference type="InterPro" id="IPR044880">
    <property type="entry name" value="NCX_ion-bd_dom_sf"/>
</dbReference>
<protein>
    <submittedName>
        <fullName evidence="7">Cation transporter</fullName>
    </submittedName>
</protein>
<evidence type="ECO:0000256" key="3">
    <source>
        <dbReference type="ARBA" id="ARBA00022989"/>
    </source>
</evidence>
<dbReference type="PANTHER" id="PTHR10846">
    <property type="entry name" value="SODIUM/POTASSIUM/CALCIUM EXCHANGER"/>
    <property type="match status" value="1"/>
</dbReference>
<feature type="transmembrane region" description="Helical" evidence="5">
    <location>
        <begin position="6"/>
        <end position="30"/>
    </location>
</feature>
<keyword evidence="8" id="KW-1185">Reference proteome</keyword>
<feature type="transmembrane region" description="Helical" evidence="5">
    <location>
        <begin position="191"/>
        <end position="213"/>
    </location>
</feature>
<evidence type="ECO:0000259" key="6">
    <source>
        <dbReference type="Pfam" id="PF01699"/>
    </source>
</evidence>
<comment type="subcellular location">
    <subcellularLocation>
        <location evidence="1">Membrane</location>
        <topology evidence="1">Multi-pass membrane protein</topology>
    </subcellularLocation>
</comment>
<evidence type="ECO:0000256" key="1">
    <source>
        <dbReference type="ARBA" id="ARBA00004141"/>
    </source>
</evidence>
<evidence type="ECO:0000256" key="5">
    <source>
        <dbReference type="SAM" id="Phobius"/>
    </source>
</evidence>
<dbReference type="GO" id="GO:0008273">
    <property type="term" value="F:calcium, potassium:sodium antiporter activity"/>
    <property type="evidence" value="ECO:0007669"/>
    <property type="project" value="TreeGrafter"/>
</dbReference>
<evidence type="ECO:0000313" key="8">
    <source>
        <dbReference type="Proteomes" id="UP000326354"/>
    </source>
</evidence>